<organism evidence="2 3">
    <name type="scientific">Candidatus Tanganyikabacteria bacterium</name>
    <dbReference type="NCBI Taxonomy" id="2961651"/>
    <lineage>
        <taxon>Bacteria</taxon>
        <taxon>Bacillati</taxon>
        <taxon>Candidatus Sericytochromatia</taxon>
        <taxon>Candidatus Tanganyikabacteria</taxon>
    </lineage>
</organism>
<dbReference type="Proteomes" id="UP000703893">
    <property type="component" value="Unassembled WGS sequence"/>
</dbReference>
<feature type="transmembrane region" description="Helical" evidence="1">
    <location>
        <begin position="128"/>
        <end position="152"/>
    </location>
</feature>
<name>A0A938BIE5_9BACT</name>
<dbReference type="AlphaFoldDB" id="A0A938BIE5"/>
<keyword evidence="1" id="KW-1133">Transmembrane helix</keyword>
<sequence>MEVVRLNGRPLPAVVVAVNPAIDRDASHSYLSYRKDGLDTIGVEAAGRHLVLSGKGFPERLKTSDRLEISGQAAKVYYQENEVNTFSEGFFETVQSDRGAGYLIGGLIGGAGIAYGAILLGLMTFPVALAMLGVGIVGALASVTGVGIFGGLKARNRATDFKIIERLSDPNTKLPGVGQQAKDVQNRQLEDVVAGIKAGLAA</sequence>
<protein>
    <submittedName>
        <fullName evidence="2">Uncharacterized protein</fullName>
    </submittedName>
</protein>
<reference evidence="2 3" key="1">
    <citation type="submission" date="2019-03" db="EMBL/GenBank/DDBJ databases">
        <title>Lake Tanganyika Metagenome-Assembled Genomes (MAGs).</title>
        <authorList>
            <person name="Tran P."/>
        </authorList>
    </citation>
    <scope>NUCLEOTIDE SEQUENCE [LARGE SCALE GENOMIC DNA]</scope>
    <source>
        <strain evidence="2">K_DeepCast_65m_m2_236</strain>
    </source>
</reference>
<gene>
    <name evidence="2" type="ORF">FJZ00_03935</name>
</gene>
<feature type="transmembrane region" description="Helical" evidence="1">
    <location>
        <begin position="100"/>
        <end position="122"/>
    </location>
</feature>
<evidence type="ECO:0000313" key="2">
    <source>
        <dbReference type="EMBL" id="MBM3274277.1"/>
    </source>
</evidence>
<keyword evidence="1" id="KW-0812">Transmembrane</keyword>
<comment type="caution">
    <text evidence="2">The sequence shown here is derived from an EMBL/GenBank/DDBJ whole genome shotgun (WGS) entry which is preliminary data.</text>
</comment>
<evidence type="ECO:0000313" key="3">
    <source>
        <dbReference type="Proteomes" id="UP000703893"/>
    </source>
</evidence>
<proteinExistence type="predicted"/>
<dbReference type="EMBL" id="VGJX01000170">
    <property type="protein sequence ID" value="MBM3274277.1"/>
    <property type="molecule type" value="Genomic_DNA"/>
</dbReference>
<accession>A0A938BIE5</accession>
<keyword evidence="1" id="KW-0472">Membrane</keyword>
<evidence type="ECO:0000256" key="1">
    <source>
        <dbReference type="SAM" id="Phobius"/>
    </source>
</evidence>